<feature type="domain" description="CWH43-like N-terminal" evidence="7">
    <location>
        <begin position="10"/>
        <end position="245"/>
    </location>
</feature>
<keyword evidence="4 6" id="KW-1133">Transmembrane helix</keyword>
<dbReference type="PANTHER" id="PTHR21324:SF2">
    <property type="entry name" value="EG:22E5.9 PROTEIN"/>
    <property type="match status" value="1"/>
</dbReference>
<reference evidence="8" key="1">
    <citation type="submission" date="2021-01" db="UniProtKB">
        <authorList>
            <consortium name="EnsemblMetazoa"/>
        </authorList>
    </citation>
    <scope>IDENTIFICATION</scope>
</reference>
<keyword evidence="5 6" id="KW-0472">Membrane</keyword>
<evidence type="ECO:0000256" key="6">
    <source>
        <dbReference type="SAM" id="Phobius"/>
    </source>
</evidence>
<proteinExistence type="inferred from homology"/>
<feature type="transmembrane region" description="Helical" evidence="6">
    <location>
        <begin position="184"/>
        <end position="206"/>
    </location>
</feature>
<evidence type="ECO:0000256" key="1">
    <source>
        <dbReference type="ARBA" id="ARBA00004127"/>
    </source>
</evidence>
<dbReference type="EnsemblMetazoa" id="CLYHEMT006990.1">
    <property type="protein sequence ID" value="CLYHEMP006990.1"/>
    <property type="gene ID" value="CLYHEMG006990"/>
</dbReference>
<evidence type="ECO:0000256" key="2">
    <source>
        <dbReference type="ARBA" id="ARBA00006565"/>
    </source>
</evidence>
<evidence type="ECO:0000256" key="4">
    <source>
        <dbReference type="ARBA" id="ARBA00022989"/>
    </source>
</evidence>
<feature type="transmembrane region" description="Helical" evidence="6">
    <location>
        <begin position="226"/>
        <end position="248"/>
    </location>
</feature>
<accession>A0A7M5WKB0</accession>
<name>A0A7M5WKB0_9CNID</name>
<dbReference type="Pfam" id="PF10277">
    <property type="entry name" value="Frag1"/>
    <property type="match status" value="1"/>
</dbReference>
<organism evidence="8 9">
    <name type="scientific">Clytia hemisphaerica</name>
    <dbReference type="NCBI Taxonomy" id="252671"/>
    <lineage>
        <taxon>Eukaryota</taxon>
        <taxon>Metazoa</taxon>
        <taxon>Cnidaria</taxon>
        <taxon>Hydrozoa</taxon>
        <taxon>Hydroidolina</taxon>
        <taxon>Leptothecata</taxon>
        <taxon>Obeliida</taxon>
        <taxon>Clytiidae</taxon>
        <taxon>Clytia</taxon>
    </lineage>
</organism>
<dbReference type="InterPro" id="IPR050911">
    <property type="entry name" value="DRAM/TMEM150_Autophagy_Mod"/>
</dbReference>
<keyword evidence="9" id="KW-1185">Reference proteome</keyword>
<feature type="transmembrane region" description="Helical" evidence="6">
    <location>
        <begin position="126"/>
        <end position="144"/>
    </location>
</feature>
<feature type="transmembrane region" description="Helical" evidence="6">
    <location>
        <begin position="99"/>
        <end position="120"/>
    </location>
</feature>
<evidence type="ECO:0000256" key="3">
    <source>
        <dbReference type="ARBA" id="ARBA00022692"/>
    </source>
</evidence>
<dbReference type="Proteomes" id="UP000594262">
    <property type="component" value="Unplaced"/>
</dbReference>
<dbReference type="InterPro" id="IPR019402">
    <property type="entry name" value="CWH43_N"/>
</dbReference>
<dbReference type="AlphaFoldDB" id="A0A7M5WKB0"/>
<feature type="transmembrane region" description="Helical" evidence="6">
    <location>
        <begin position="56"/>
        <end position="74"/>
    </location>
</feature>
<protein>
    <recommendedName>
        <fullName evidence="7">CWH43-like N-terminal domain-containing protein</fullName>
    </recommendedName>
</protein>
<comment type="similarity">
    <text evidence="2">Belongs to the DRAM/TMEM150 family.</text>
</comment>
<dbReference type="PANTHER" id="PTHR21324">
    <property type="entry name" value="FASTING-INDUCIBLE INTEGRAL MEMBRANE PROTEIN TM6P1-RELATED"/>
    <property type="match status" value="1"/>
</dbReference>
<dbReference type="OrthoDB" id="191706at2759"/>
<evidence type="ECO:0000259" key="7">
    <source>
        <dbReference type="Pfam" id="PF10277"/>
    </source>
</evidence>
<keyword evidence="3 6" id="KW-0812">Transmembrane</keyword>
<evidence type="ECO:0000313" key="9">
    <source>
        <dbReference type="Proteomes" id="UP000594262"/>
    </source>
</evidence>
<feature type="transmembrane region" description="Helical" evidence="6">
    <location>
        <begin position="12"/>
        <end position="36"/>
    </location>
</feature>
<dbReference type="GO" id="GO:0012505">
    <property type="term" value="C:endomembrane system"/>
    <property type="evidence" value="ECO:0007669"/>
    <property type="project" value="UniProtKB-SubCell"/>
</dbReference>
<evidence type="ECO:0000313" key="8">
    <source>
        <dbReference type="EnsemblMetazoa" id="CLYHEMP006990.1"/>
    </source>
</evidence>
<comment type="subcellular location">
    <subcellularLocation>
        <location evidence="1">Endomembrane system</location>
        <topology evidence="1">Multi-pass membrane protein</topology>
    </subcellularLocation>
</comment>
<sequence length="362" mass="40729">MGCFNRHYMCLLLLTTILLDATAVMVAYFVGVTSGNIPPPPYVPYISELGESRPNASWYALFLTLSAVFLYQFYGRRYAQLEPISVRDGMGGLNRVNQAAYYIGMSGIFGRLGVVAFHHLYADKSLHYTTAFIYFGSALAYDILQTVLTYKTTKRENNVLEKGSPSVIPKEKASPQFESTLSLFLVRLILCMAMGACLMIFFPFVAIDDLDKYNSYNLNIGEGAEWSMAFFHTFFMLTFMVDFWNVSIKHNFIITSKKTKVSESKPGNLSDIHSNNEFCVPRIAIIGFKNDNTVLIGTGKESQKSITENPDKIHNGRFDNTNGFAEEALDENDVIEENESRNIKEGKYGKILSALLQFGFRA</sequence>
<evidence type="ECO:0000256" key="5">
    <source>
        <dbReference type="ARBA" id="ARBA00023136"/>
    </source>
</evidence>